<dbReference type="RefSeq" id="WP_091542260.1">
    <property type="nucleotide sequence ID" value="NZ_FONY01000009.1"/>
</dbReference>
<feature type="coiled-coil region" evidence="1">
    <location>
        <begin position="188"/>
        <end position="235"/>
    </location>
</feature>
<organism evidence="3 4">
    <name type="scientific">Thermoflexibacter ruber</name>
    <dbReference type="NCBI Taxonomy" id="1003"/>
    <lineage>
        <taxon>Bacteria</taxon>
        <taxon>Pseudomonadati</taxon>
        <taxon>Bacteroidota</taxon>
        <taxon>Cytophagia</taxon>
        <taxon>Cytophagales</taxon>
        <taxon>Thermoflexibacteraceae</taxon>
        <taxon>Thermoflexibacter</taxon>
    </lineage>
</organism>
<dbReference type="InterPro" id="IPR011335">
    <property type="entry name" value="Restrct_endonuc-II-like"/>
</dbReference>
<dbReference type="Proteomes" id="UP000199513">
    <property type="component" value="Unassembled WGS sequence"/>
</dbReference>
<dbReference type="EMBL" id="FONY01000009">
    <property type="protein sequence ID" value="SFE89818.1"/>
    <property type="molecule type" value="Genomic_DNA"/>
</dbReference>
<sequence length="236" mass="27426">MIEIKTDPITNEIIYPTSDGKRMADNTKQYRYLTTIQGGLDALFAEREDVFVAGDLLWYPEEGKPNIVTAPDVMVVFGRPKGDRGSYLQWKEDNIPPQVVFEILSPSNTPSEMNKKLAFYNRYGVKEYYIYDPDHGDFYGFLRNGSGLGIIEENMQGFKSPLLGITFELEGKELKVYHPDGKPFLSFIENIQQFMNEYQLRREEEKKRIEEEKKRIEAEKEIERLQALLKNSGIKF</sequence>
<keyword evidence="1" id="KW-0175">Coiled coil</keyword>
<dbReference type="AlphaFoldDB" id="A0A1I2EBF3"/>
<dbReference type="Pfam" id="PF05685">
    <property type="entry name" value="Uma2"/>
    <property type="match status" value="1"/>
</dbReference>
<evidence type="ECO:0000313" key="3">
    <source>
        <dbReference type="EMBL" id="SFE89818.1"/>
    </source>
</evidence>
<dbReference type="PANTHER" id="PTHR33352">
    <property type="entry name" value="SLR1095 PROTEIN"/>
    <property type="match status" value="1"/>
</dbReference>
<dbReference type="OrthoDB" id="985904at2"/>
<keyword evidence="3" id="KW-0378">Hydrolase</keyword>
<gene>
    <name evidence="3" type="ORF">SAMN04488541_100984</name>
</gene>
<evidence type="ECO:0000259" key="2">
    <source>
        <dbReference type="Pfam" id="PF05685"/>
    </source>
</evidence>
<protein>
    <submittedName>
        <fullName evidence="3">Endonuclease, Uma2 family (Restriction endonuclease fold)</fullName>
    </submittedName>
</protein>
<feature type="domain" description="Putative restriction endonuclease" evidence="2">
    <location>
        <begin position="43"/>
        <end position="147"/>
    </location>
</feature>
<keyword evidence="4" id="KW-1185">Reference proteome</keyword>
<dbReference type="CDD" id="cd06260">
    <property type="entry name" value="DUF820-like"/>
    <property type="match status" value="1"/>
</dbReference>
<proteinExistence type="predicted"/>
<dbReference type="GO" id="GO:0004519">
    <property type="term" value="F:endonuclease activity"/>
    <property type="evidence" value="ECO:0007669"/>
    <property type="project" value="UniProtKB-KW"/>
</dbReference>
<dbReference type="InterPro" id="IPR008538">
    <property type="entry name" value="Uma2"/>
</dbReference>
<evidence type="ECO:0000256" key="1">
    <source>
        <dbReference type="SAM" id="Coils"/>
    </source>
</evidence>
<dbReference type="PANTHER" id="PTHR33352:SF2">
    <property type="entry name" value="SLL0995 PROTEIN"/>
    <property type="match status" value="1"/>
</dbReference>
<keyword evidence="3" id="KW-0255">Endonuclease</keyword>
<dbReference type="SUPFAM" id="SSF52980">
    <property type="entry name" value="Restriction endonuclease-like"/>
    <property type="match status" value="1"/>
</dbReference>
<evidence type="ECO:0000313" key="4">
    <source>
        <dbReference type="Proteomes" id="UP000199513"/>
    </source>
</evidence>
<dbReference type="InterPro" id="IPR012296">
    <property type="entry name" value="Nuclease_put_TT1808"/>
</dbReference>
<keyword evidence="3" id="KW-0540">Nuclease</keyword>
<reference evidence="3 4" key="1">
    <citation type="submission" date="2016-10" db="EMBL/GenBank/DDBJ databases">
        <authorList>
            <person name="de Groot N.N."/>
        </authorList>
    </citation>
    <scope>NUCLEOTIDE SEQUENCE [LARGE SCALE GENOMIC DNA]</scope>
    <source>
        <strain>GEY</strain>
        <strain evidence="4">DSM 9560</strain>
    </source>
</reference>
<dbReference type="Gene3D" id="3.90.1570.10">
    <property type="entry name" value="tt1808, chain A"/>
    <property type="match status" value="1"/>
</dbReference>
<accession>A0A1I2EBF3</accession>
<name>A0A1I2EBF3_9BACT</name>
<dbReference type="STRING" id="1003.SAMN04488541_100984"/>